<reference evidence="8 9" key="2">
    <citation type="submission" date="2018-11" db="EMBL/GenBank/DDBJ databases">
        <authorList>
            <consortium name="Pathogen Informatics"/>
        </authorList>
    </citation>
    <scope>NUCLEOTIDE SEQUENCE [LARGE SCALE GENOMIC DNA]</scope>
</reference>
<proteinExistence type="predicted"/>
<evidence type="ECO:0000313" key="10">
    <source>
        <dbReference type="WBParaSite" id="GPUH_0001113001-mRNA-1"/>
    </source>
</evidence>
<keyword evidence="9" id="KW-1185">Reference proteome</keyword>
<evidence type="ECO:0000256" key="3">
    <source>
        <dbReference type="ARBA" id="ARBA00022737"/>
    </source>
</evidence>
<dbReference type="GO" id="GO:0042981">
    <property type="term" value="P:regulation of apoptotic process"/>
    <property type="evidence" value="ECO:0007669"/>
    <property type="project" value="InterPro"/>
</dbReference>
<evidence type="ECO:0000256" key="6">
    <source>
        <dbReference type="PROSITE-ProRule" id="PRU00192"/>
    </source>
</evidence>
<accession>A0A183DQX6</accession>
<evidence type="ECO:0000256" key="1">
    <source>
        <dbReference type="ARBA" id="ARBA00004123"/>
    </source>
</evidence>
<organism evidence="10">
    <name type="scientific">Gongylonema pulchrum</name>
    <dbReference type="NCBI Taxonomy" id="637853"/>
    <lineage>
        <taxon>Eukaryota</taxon>
        <taxon>Metazoa</taxon>
        <taxon>Ecdysozoa</taxon>
        <taxon>Nematoda</taxon>
        <taxon>Chromadorea</taxon>
        <taxon>Rhabditida</taxon>
        <taxon>Spirurina</taxon>
        <taxon>Spiruromorpha</taxon>
        <taxon>Spiruroidea</taxon>
        <taxon>Gongylonematidae</taxon>
        <taxon>Gongylonema</taxon>
    </lineage>
</organism>
<feature type="domain" description="SH3" evidence="7">
    <location>
        <begin position="1"/>
        <end position="61"/>
    </location>
</feature>
<dbReference type="InterPro" id="IPR001452">
    <property type="entry name" value="SH3_domain"/>
</dbReference>
<keyword evidence="5" id="KW-0539">Nucleus</keyword>
<keyword evidence="2 6" id="KW-0728">SH3 domain</keyword>
<dbReference type="AlphaFoldDB" id="A0A183DQX6"/>
<evidence type="ECO:0000256" key="5">
    <source>
        <dbReference type="ARBA" id="ARBA00023242"/>
    </source>
</evidence>
<evidence type="ECO:0000256" key="2">
    <source>
        <dbReference type="ARBA" id="ARBA00022443"/>
    </source>
</evidence>
<keyword evidence="4" id="KW-0040">ANK repeat</keyword>
<evidence type="ECO:0000313" key="8">
    <source>
        <dbReference type="EMBL" id="VDN18360.1"/>
    </source>
</evidence>
<dbReference type="SMART" id="SM00326">
    <property type="entry name" value="SH3"/>
    <property type="match status" value="1"/>
</dbReference>
<dbReference type="PANTHER" id="PTHR24131:SF10">
    <property type="entry name" value="ANKYRIN-REPEAT, SH3-DOMAIN, AND PROLINE-RICH-REGION CONTAINING PROTEIN, ISOFORM B"/>
    <property type="match status" value="1"/>
</dbReference>
<dbReference type="InterPro" id="IPR047163">
    <property type="entry name" value="ASPP1/2"/>
</dbReference>
<evidence type="ECO:0000256" key="4">
    <source>
        <dbReference type="ARBA" id="ARBA00023043"/>
    </source>
</evidence>
<gene>
    <name evidence="8" type="ORF">GPUH_LOCUS11117</name>
</gene>
<dbReference type="Pfam" id="PF00018">
    <property type="entry name" value="SH3_1"/>
    <property type="match status" value="1"/>
</dbReference>
<dbReference type="InterPro" id="IPR036028">
    <property type="entry name" value="SH3-like_dom_sf"/>
</dbReference>
<protein>
    <submittedName>
        <fullName evidence="10">SH3 domain-containing protein</fullName>
    </submittedName>
</protein>
<dbReference type="CDD" id="cd11856">
    <property type="entry name" value="SH3_p47phox_like"/>
    <property type="match status" value="1"/>
</dbReference>
<keyword evidence="3" id="KW-0677">Repeat</keyword>
<dbReference type="Proteomes" id="UP000271098">
    <property type="component" value="Unassembled WGS sequence"/>
</dbReference>
<dbReference type="EMBL" id="UYRT01078355">
    <property type="protein sequence ID" value="VDN18360.1"/>
    <property type="molecule type" value="Genomic_DNA"/>
</dbReference>
<comment type="subcellular location">
    <subcellularLocation>
        <location evidence="1">Nucleus</location>
    </subcellularLocation>
</comment>
<dbReference type="PRINTS" id="PR00452">
    <property type="entry name" value="SH3DOMAIN"/>
</dbReference>
<dbReference type="SUPFAM" id="SSF50044">
    <property type="entry name" value="SH3-domain"/>
    <property type="match status" value="1"/>
</dbReference>
<dbReference type="GO" id="GO:0005634">
    <property type="term" value="C:nucleus"/>
    <property type="evidence" value="ECO:0007669"/>
    <property type="project" value="UniProtKB-SubCell"/>
</dbReference>
<dbReference type="PANTHER" id="PTHR24131">
    <property type="entry name" value="APOPTOSIS-STIMULATING OF P53 PROTEIN"/>
    <property type="match status" value="1"/>
</dbReference>
<dbReference type="WBParaSite" id="GPUH_0001113001-mRNA-1">
    <property type="protein sequence ID" value="GPUH_0001113001-mRNA-1"/>
    <property type="gene ID" value="GPUH_0001113001"/>
</dbReference>
<reference evidence="10" key="1">
    <citation type="submission" date="2016-06" db="UniProtKB">
        <authorList>
            <consortium name="WormBaseParasite"/>
        </authorList>
    </citation>
    <scope>IDENTIFICATION</scope>
</reference>
<evidence type="ECO:0000313" key="9">
    <source>
        <dbReference type="Proteomes" id="UP000271098"/>
    </source>
</evidence>
<sequence length="111" mass="12699">MYAAYDYDKEQEDELSFRAGDRLLVLERNCCYKAWWLCQTTLENNTEKGLAPSNYLSLYPSVSKRSADFRMFDIPQVPKLRAEKVEGRVNCSTATDEKISAFPVASEDLVS</sequence>
<dbReference type="GO" id="GO:0002039">
    <property type="term" value="F:p53 binding"/>
    <property type="evidence" value="ECO:0007669"/>
    <property type="project" value="InterPro"/>
</dbReference>
<name>A0A183DQX6_9BILA</name>
<dbReference type="PROSITE" id="PS50002">
    <property type="entry name" value="SH3"/>
    <property type="match status" value="1"/>
</dbReference>
<evidence type="ECO:0000259" key="7">
    <source>
        <dbReference type="PROSITE" id="PS50002"/>
    </source>
</evidence>
<dbReference type="Gene3D" id="2.30.30.40">
    <property type="entry name" value="SH3 Domains"/>
    <property type="match status" value="1"/>
</dbReference>
<dbReference type="OrthoDB" id="2015333at2759"/>